<dbReference type="GO" id="GO:0005788">
    <property type="term" value="C:endoplasmic reticulum lumen"/>
    <property type="evidence" value="ECO:0007669"/>
    <property type="project" value="EnsemblPlants"/>
</dbReference>
<keyword evidence="1" id="KW-0677">Repeat</keyword>
<keyword evidence="7" id="KW-1185">Reference proteome</keyword>
<dbReference type="GO" id="GO:0044794">
    <property type="term" value="P:host-mediated activation of viral process"/>
    <property type="evidence" value="ECO:0007669"/>
    <property type="project" value="EnsemblPlants"/>
</dbReference>
<dbReference type="Proteomes" id="UP000594638">
    <property type="component" value="Unassembled WGS sequence"/>
</dbReference>
<protein>
    <submittedName>
        <fullName evidence="6">DnaJ P58IPK homolog</fullName>
    </submittedName>
</protein>
<feature type="domain" description="J" evidence="5">
    <location>
        <begin position="282"/>
        <end position="348"/>
    </location>
</feature>
<dbReference type="PROSITE" id="PS50076">
    <property type="entry name" value="DNAJ_2"/>
    <property type="match status" value="1"/>
</dbReference>
<dbReference type="PROSITE" id="PS50005">
    <property type="entry name" value="TPR"/>
    <property type="match status" value="1"/>
</dbReference>
<dbReference type="InterPro" id="IPR036869">
    <property type="entry name" value="J_dom_sf"/>
</dbReference>
<evidence type="ECO:0000256" key="4">
    <source>
        <dbReference type="SAM" id="Phobius"/>
    </source>
</evidence>
<dbReference type="SUPFAM" id="SSF46565">
    <property type="entry name" value="Chaperone J-domain"/>
    <property type="match status" value="1"/>
</dbReference>
<feature type="repeat" description="TPR" evidence="3">
    <location>
        <begin position="50"/>
        <end position="83"/>
    </location>
</feature>
<sequence>MEILMKLWGLDLVALRGFVFSIFILNFVFSCQILFLQPLVAALDGQPSDAAALFERASQSIKVKKYSEALDDLNAAIETDPGLSEAYWHRASILRRFCRLDIEIFVTALEENLNFVHEHTFLFFFLFSLPNMVKVLCFDIKERGKIFAWCHHKVIARPNSLKAAFLERTYTRNRRNLYAHIVFQSLCFSFFVFTGALLIFLIIFIINLVKRALDKIENEYILQKVEIVEINDTLEGRRLRWLGLSCSDLKKLLFTRKIQLDMNIREALMRAERSLKLSQRKDYYKILGILKTASMSEIKRAYKKLALQWHPDKNADNRAEAEAKFQEIAAAYEILGDEEKRTKYDSGEDIDEGMGMGGGGFNPFGGGGQQYTFHFEGGFPGGGFGGFHF</sequence>
<evidence type="ECO:0000256" key="2">
    <source>
        <dbReference type="ARBA" id="ARBA00022803"/>
    </source>
</evidence>
<dbReference type="PROSITE" id="PS00636">
    <property type="entry name" value="DNAJ_1"/>
    <property type="match status" value="1"/>
</dbReference>
<gene>
    <name evidence="6" type="ORF">OLEA9_A066911</name>
</gene>
<keyword evidence="4" id="KW-0472">Membrane</keyword>
<name>A0A8S0PHL5_OLEEU</name>
<dbReference type="PANTHER" id="PTHR45188:SF2">
    <property type="entry name" value="DNAJ HOMOLOG SUBFAMILY C MEMBER 7"/>
    <property type="match status" value="1"/>
</dbReference>
<dbReference type="Pfam" id="PF00226">
    <property type="entry name" value="DnaJ"/>
    <property type="match status" value="1"/>
</dbReference>
<comment type="caution">
    <text evidence="6">The sequence shown here is derived from an EMBL/GenBank/DDBJ whole genome shotgun (WGS) entry which is preliminary data.</text>
</comment>
<evidence type="ECO:0000256" key="1">
    <source>
        <dbReference type="ARBA" id="ARBA00022737"/>
    </source>
</evidence>
<evidence type="ECO:0000259" key="5">
    <source>
        <dbReference type="PROSITE" id="PS50076"/>
    </source>
</evidence>
<dbReference type="EMBL" id="CACTIH010000087">
    <property type="protein sequence ID" value="CAA2953299.1"/>
    <property type="molecule type" value="Genomic_DNA"/>
</dbReference>
<dbReference type="AlphaFoldDB" id="A0A8S0PHL5"/>
<dbReference type="FunFam" id="1.10.287.110:FF:000055">
    <property type="entry name" value="DnaJ subfamily C member 7"/>
    <property type="match status" value="1"/>
</dbReference>
<dbReference type="InterPro" id="IPR001623">
    <property type="entry name" value="DnaJ_domain"/>
</dbReference>
<proteinExistence type="predicted"/>
<evidence type="ECO:0000313" key="7">
    <source>
        <dbReference type="Proteomes" id="UP000594638"/>
    </source>
</evidence>
<dbReference type="Gene3D" id="1.25.40.10">
    <property type="entry name" value="Tetratricopeptide repeat domain"/>
    <property type="match status" value="1"/>
</dbReference>
<dbReference type="PRINTS" id="PR00625">
    <property type="entry name" value="JDOMAIN"/>
</dbReference>
<organism evidence="6 7">
    <name type="scientific">Olea europaea subsp. europaea</name>
    <dbReference type="NCBI Taxonomy" id="158383"/>
    <lineage>
        <taxon>Eukaryota</taxon>
        <taxon>Viridiplantae</taxon>
        <taxon>Streptophyta</taxon>
        <taxon>Embryophyta</taxon>
        <taxon>Tracheophyta</taxon>
        <taxon>Spermatophyta</taxon>
        <taxon>Magnoliopsida</taxon>
        <taxon>eudicotyledons</taxon>
        <taxon>Gunneridae</taxon>
        <taxon>Pentapetalae</taxon>
        <taxon>asterids</taxon>
        <taxon>lamiids</taxon>
        <taxon>Lamiales</taxon>
        <taxon>Oleaceae</taxon>
        <taxon>Oleeae</taxon>
        <taxon>Olea</taxon>
    </lineage>
</organism>
<reference evidence="6 7" key="1">
    <citation type="submission" date="2019-12" db="EMBL/GenBank/DDBJ databases">
        <authorList>
            <person name="Alioto T."/>
            <person name="Alioto T."/>
            <person name="Gomez Garrido J."/>
        </authorList>
    </citation>
    <scope>NUCLEOTIDE SEQUENCE [LARGE SCALE GENOMIC DNA]</scope>
</reference>
<dbReference type="InterPro" id="IPR019734">
    <property type="entry name" value="TPR_rpt"/>
</dbReference>
<keyword evidence="4" id="KW-1133">Transmembrane helix</keyword>
<dbReference type="CDD" id="cd06257">
    <property type="entry name" value="DnaJ"/>
    <property type="match status" value="1"/>
</dbReference>
<keyword evidence="2 3" id="KW-0802">TPR repeat</keyword>
<dbReference type="SMART" id="SM00271">
    <property type="entry name" value="DnaJ"/>
    <property type="match status" value="1"/>
</dbReference>
<keyword evidence="4" id="KW-0812">Transmembrane</keyword>
<accession>A0A8S0PHL5</accession>
<feature type="transmembrane region" description="Helical" evidence="4">
    <location>
        <begin position="119"/>
        <end position="137"/>
    </location>
</feature>
<feature type="transmembrane region" description="Helical" evidence="4">
    <location>
        <begin position="12"/>
        <end position="35"/>
    </location>
</feature>
<dbReference type="Gramene" id="OE9A066911T1">
    <property type="protein sequence ID" value="OE9A066911C1"/>
    <property type="gene ID" value="OE9A066911"/>
</dbReference>
<dbReference type="Gene3D" id="1.10.287.110">
    <property type="entry name" value="DnaJ domain"/>
    <property type="match status" value="1"/>
</dbReference>
<dbReference type="OrthoDB" id="10250354at2759"/>
<evidence type="ECO:0000313" key="6">
    <source>
        <dbReference type="EMBL" id="CAA2953299.1"/>
    </source>
</evidence>
<dbReference type="PANTHER" id="PTHR45188">
    <property type="entry name" value="DNAJ PROTEIN P58IPK HOMOLOG"/>
    <property type="match status" value="1"/>
</dbReference>
<dbReference type="SUPFAM" id="SSF48452">
    <property type="entry name" value="TPR-like"/>
    <property type="match status" value="1"/>
</dbReference>
<dbReference type="InterPro" id="IPR011990">
    <property type="entry name" value="TPR-like_helical_dom_sf"/>
</dbReference>
<feature type="transmembrane region" description="Helical" evidence="4">
    <location>
        <begin position="177"/>
        <end position="206"/>
    </location>
</feature>
<dbReference type="PROSITE" id="PS51257">
    <property type="entry name" value="PROKAR_LIPOPROTEIN"/>
    <property type="match status" value="1"/>
</dbReference>
<evidence type="ECO:0000256" key="3">
    <source>
        <dbReference type="PROSITE-ProRule" id="PRU00339"/>
    </source>
</evidence>
<dbReference type="InterPro" id="IPR018253">
    <property type="entry name" value="DnaJ_domain_CS"/>
</dbReference>